<feature type="domain" description="Helicase ATP-binding" evidence="6">
    <location>
        <begin position="36"/>
        <end position="217"/>
    </location>
</feature>
<reference evidence="8" key="1">
    <citation type="journal article" date="2020" name="Nature">
        <title>Giant virus diversity and host interactions through global metagenomics.</title>
        <authorList>
            <person name="Schulz F."/>
            <person name="Roux S."/>
            <person name="Paez-Espino D."/>
            <person name="Jungbluth S."/>
            <person name="Walsh D.A."/>
            <person name="Denef V.J."/>
            <person name="McMahon K.D."/>
            <person name="Konstantinidis K.T."/>
            <person name="Eloe-Fadrosh E.A."/>
            <person name="Kyrpides N.C."/>
            <person name="Woyke T."/>
        </authorList>
    </citation>
    <scope>NUCLEOTIDE SEQUENCE</scope>
    <source>
        <strain evidence="8">GVMAG-M-3300009161-30</strain>
    </source>
</reference>
<evidence type="ECO:0000259" key="6">
    <source>
        <dbReference type="PROSITE" id="PS51192"/>
    </source>
</evidence>
<evidence type="ECO:0000256" key="2">
    <source>
        <dbReference type="ARBA" id="ARBA00022801"/>
    </source>
</evidence>
<dbReference type="Pfam" id="PF00270">
    <property type="entry name" value="DEAD"/>
    <property type="match status" value="1"/>
</dbReference>
<dbReference type="InterPro" id="IPR027417">
    <property type="entry name" value="P-loop_NTPase"/>
</dbReference>
<evidence type="ECO:0000313" key="8">
    <source>
        <dbReference type="EMBL" id="QHT32886.1"/>
    </source>
</evidence>
<dbReference type="InterPro" id="IPR011545">
    <property type="entry name" value="DEAD/DEAH_box_helicase_dom"/>
</dbReference>
<dbReference type="InterPro" id="IPR001650">
    <property type="entry name" value="Helicase_C-like"/>
</dbReference>
<dbReference type="InterPro" id="IPR012961">
    <property type="entry name" value="Ski2/MTR4_C"/>
</dbReference>
<feature type="domain" description="Helicase C-terminal" evidence="7">
    <location>
        <begin position="347"/>
        <end position="510"/>
    </location>
</feature>
<keyword evidence="2" id="KW-0378">Hydrolase</keyword>
<proteinExistence type="predicted"/>
<feature type="coiled-coil region" evidence="5">
    <location>
        <begin position="569"/>
        <end position="596"/>
    </location>
</feature>
<evidence type="ECO:0000256" key="3">
    <source>
        <dbReference type="ARBA" id="ARBA00022806"/>
    </source>
</evidence>
<dbReference type="SMART" id="SM01142">
    <property type="entry name" value="DSHCT"/>
    <property type="match status" value="1"/>
</dbReference>
<keyword evidence="1" id="KW-0547">Nucleotide-binding</keyword>
<evidence type="ECO:0008006" key="9">
    <source>
        <dbReference type="Google" id="ProtNLM"/>
    </source>
</evidence>
<dbReference type="AlphaFoldDB" id="A0A6C0EUN5"/>
<dbReference type="InterPro" id="IPR050699">
    <property type="entry name" value="RNA-DNA_Helicase"/>
</dbReference>
<dbReference type="PANTHER" id="PTHR12131">
    <property type="entry name" value="ATP-DEPENDENT RNA AND DNA HELICASE"/>
    <property type="match status" value="1"/>
</dbReference>
<evidence type="ECO:0000256" key="1">
    <source>
        <dbReference type="ARBA" id="ARBA00022741"/>
    </source>
</evidence>
<keyword evidence="5" id="KW-0175">Coiled coil</keyword>
<dbReference type="Pfam" id="PF08148">
    <property type="entry name" value="DSHCT"/>
    <property type="match status" value="1"/>
</dbReference>
<dbReference type="Pfam" id="PF00271">
    <property type="entry name" value="Helicase_C"/>
    <property type="match status" value="1"/>
</dbReference>
<dbReference type="PANTHER" id="PTHR12131:SF1">
    <property type="entry name" value="ATP-DEPENDENT RNA HELICASE SUPV3L1, MITOCHONDRIAL-RELATED"/>
    <property type="match status" value="1"/>
</dbReference>
<dbReference type="InterPro" id="IPR014001">
    <property type="entry name" value="Helicase_ATP-bd"/>
</dbReference>
<keyword evidence="3" id="KW-0347">Helicase</keyword>
<evidence type="ECO:0000259" key="7">
    <source>
        <dbReference type="PROSITE" id="PS51194"/>
    </source>
</evidence>
<dbReference type="PROSITE" id="PS51194">
    <property type="entry name" value="HELICASE_CTER"/>
    <property type="match status" value="1"/>
</dbReference>
<sequence>MVKICSNTYPTENENLYKEHFEKYPFPLSPFQKHALEAIVEGHHILVTAHTGSGKTLPASFAIEYFVAKGKKVIYTSPIKALSNQKFHEFTLNFPHIKFGILTGDIKANPEADVLIMTTEILQNTLYKKKHNTNATTNTNTITNATASLMFDMDIDNELGAVIFDEIHYINDPDRGKVWEETIMMLPLHIQMVMLSATIDSPEKFALWCETRCGSGRSDKSVYLASTHERVVPLTHYSFITATQGVFKSIGKDEDLKKQINDMINKPHVIQSSKGEFNETHYHKMKKMISLFEQKEVRISRAHVVNQVCKYLVENNMLPAICFVLSRKQLEVCANEITIPLLEDDSKVSYIVKKECEQIIRKLPNYQEYIELPEYLQMVRLLEKGIGIHHAGIMPVLREMVELLFARGYIKILFATETFAVGINMPTKTVIFTDVNKFDGSGMRMLYSHEYSQMSGRAGRRGIDTIGSVIHLNNLFKNVELTAYRNMMKGTPQRLTSKFKISYNLLLNLIDIGDQHFLQFCKRSMIQNDIDAELGIMQTRLTELEREVENMHGSIESIRTPQNVISHYLDSLTKRITSVNKKRKELDKEIATLQDTYKYIDTDKVLYIKYTDKCEELEDARYHFNNTEQYLNDNVLVILDFLEKDGFLQKIEEIDIDKPTYVLTMKGQMATYLREIHCLVFARLLDAQKFDQLSAKQMVSVFSCFTNVSVPDDSKSHKPSTQDNAVKNMIQDITSMYDYYQDFELKERTNTGVDYEIHYDLIDYVLVWCDCETALECKLVLQKLEQEKEVFLGEFVKAILKINNISCEMERIAESCGNMALLSKLKEIPLLTLKFVATNQSLYV</sequence>
<dbReference type="SMART" id="SM00487">
    <property type="entry name" value="DEXDc"/>
    <property type="match status" value="1"/>
</dbReference>
<dbReference type="GO" id="GO:0016787">
    <property type="term" value="F:hydrolase activity"/>
    <property type="evidence" value="ECO:0007669"/>
    <property type="project" value="UniProtKB-KW"/>
</dbReference>
<dbReference type="GO" id="GO:0005524">
    <property type="term" value="F:ATP binding"/>
    <property type="evidence" value="ECO:0007669"/>
    <property type="project" value="UniProtKB-KW"/>
</dbReference>
<keyword evidence="4" id="KW-0067">ATP-binding</keyword>
<accession>A0A6C0EUN5</accession>
<protein>
    <recommendedName>
        <fullName evidence="9">Helicase</fullName>
    </recommendedName>
</protein>
<dbReference type="PROSITE" id="PS51192">
    <property type="entry name" value="HELICASE_ATP_BIND_1"/>
    <property type="match status" value="1"/>
</dbReference>
<dbReference type="Gene3D" id="1.10.3380.30">
    <property type="match status" value="1"/>
</dbReference>
<evidence type="ECO:0000256" key="4">
    <source>
        <dbReference type="ARBA" id="ARBA00022840"/>
    </source>
</evidence>
<name>A0A6C0EUN5_9ZZZZ</name>
<dbReference type="GO" id="GO:0055087">
    <property type="term" value="C:Ski complex"/>
    <property type="evidence" value="ECO:0007669"/>
    <property type="project" value="TreeGrafter"/>
</dbReference>
<dbReference type="GO" id="GO:0070478">
    <property type="term" value="P:nuclear-transcribed mRNA catabolic process, 3'-5' exonucleolytic nonsense-mediated decay"/>
    <property type="evidence" value="ECO:0007669"/>
    <property type="project" value="TreeGrafter"/>
</dbReference>
<dbReference type="GO" id="GO:0003676">
    <property type="term" value="F:nucleic acid binding"/>
    <property type="evidence" value="ECO:0007669"/>
    <property type="project" value="InterPro"/>
</dbReference>
<dbReference type="CDD" id="cd18795">
    <property type="entry name" value="SF2_C_Ski2"/>
    <property type="match status" value="1"/>
</dbReference>
<dbReference type="SUPFAM" id="SSF52540">
    <property type="entry name" value="P-loop containing nucleoside triphosphate hydrolases"/>
    <property type="match status" value="1"/>
</dbReference>
<dbReference type="Gene3D" id="3.40.50.300">
    <property type="entry name" value="P-loop containing nucleotide triphosphate hydrolases"/>
    <property type="match status" value="2"/>
</dbReference>
<evidence type="ECO:0000256" key="5">
    <source>
        <dbReference type="SAM" id="Coils"/>
    </source>
</evidence>
<dbReference type="EMBL" id="MN738953">
    <property type="protein sequence ID" value="QHT32886.1"/>
    <property type="molecule type" value="Genomic_DNA"/>
</dbReference>
<dbReference type="SMART" id="SM00490">
    <property type="entry name" value="HELICc"/>
    <property type="match status" value="1"/>
</dbReference>
<dbReference type="GO" id="GO:0004386">
    <property type="term" value="F:helicase activity"/>
    <property type="evidence" value="ECO:0007669"/>
    <property type="project" value="UniProtKB-KW"/>
</dbReference>
<organism evidence="8">
    <name type="scientific">viral metagenome</name>
    <dbReference type="NCBI Taxonomy" id="1070528"/>
    <lineage>
        <taxon>unclassified sequences</taxon>
        <taxon>metagenomes</taxon>
        <taxon>organismal metagenomes</taxon>
    </lineage>
</organism>